<feature type="region of interest" description="Disordered" evidence="1">
    <location>
        <begin position="63"/>
        <end position="82"/>
    </location>
</feature>
<dbReference type="EMBL" id="RDQH01000329">
    <property type="protein sequence ID" value="RXI04007.1"/>
    <property type="molecule type" value="Genomic_DNA"/>
</dbReference>
<dbReference type="AlphaFoldDB" id="A0A498K9N7"/>
<feature type="compositionally biased region" description="Gly residues" evidence="1">
    <location>
        <begin position="70"/>
        <end position="82"/>
    </location>
</feature>
<evidence type="ECO:0000313" key="3">
    <source>
        <dbReference type="Proteomes" id="UP000290289"/>
    </source>
</evidence>
<proteinExistence type="predicted"/>
<evidence type="ECO:0000313" key="2">
    <source>
        <dbReference type="EMBL" id="RXI04007.1"/>
    </source>
</evidence>
<protein>
    <submittedName>
        <fullName evidence="2">Uncharacterized protein</fullName>
    </submittedName>
</protein>
<feature type="region of interest" description="Disordered" evidence="1">
    <location>
        <begin position="1"/>
        <end position="21"/>
    </location>
</feature>
<organism evidence="2 3">
    <name type="scientific">Malus domestica</name>
    <name type="common">Apple</name>
    <name type="synonym">Pyrus malus</name>
    <dbReference type="NCBI Taxonomy" id="3750"/>
    <lineage>
        <taxon>Eukaryota</taxon>
        <taxon>Viridiplantae</taxon>
        <taxon>Streptophyta</taxon>
        <taxon>Embryophyta</taxon>
        <taxon>Tracheophyta</taxon>
        <taxon>Spermatophyta</taxon>
        <taxon>Magnoliopsida</taxon>
        <taxon>eudicotyledons</taxon>
        <taxon>Gunneridae</taxon>
        <taxon>Pentapetalae</taxon>
        <taxon>rosids</taxon>
        <taxon>fabids</taxon>
        <taxon>Rosales</taxon>
        <taxon>Rosaceae</taxon>
        <taxon>Amygdaloideae</taxon>
        <taxon>Maleae</taxon>
        <taxon>Malus</taxon>
    </lineage>
</organism>
<dbReference type="Proteomes" id="UP000290289">
    <property type="component" value="Chromosome 3"/>
</dbReference>
<accession>A0A498K9N7</accession>
<comment type="caution">
    <text evidence="2">The sequence shown here is derived from an EMBL/GenBank/DDBJ whole genome shotgun (WGS) entry which is preliminary data.</text>
</comment>
<gene>
    <name evidence="2" type="ORF">DVH24_038281</name>
</gene>
<reference evidence="2 3" key="1">
    <citation type="submission" date="2018-10" db="EMBL/GenBank/DDBJ databases">
        <title>A high-quality apple genome assembly.</title>
        <authorList>
            <person name="Hu J."/>
        </authorList>
    </citation>
    <scope>NUCLEOTIDE SEQUENCE [LARGE SCALE GENOMIC DNA]</scope>
    <source>
        <strain evidence="3">cv. HFTH1</strain>
        <tissue evidence="2">Young leaf</tissue>
    </source>
</reference>
<name>A0A498K9N7_MALDO</name>
<evidence type="ECO:0000256" key="1">
    <source>
        <dbReference type="SAM" id="MobiDB-lite"/>
    </source>
</evidence>
<keyword evidence="3" id="KW-1185">Reference proteome</keyword>
<sequence length="82" mass="8488">MGPFGLGDRVEFGDLEGDEVEGRDAGVEVKVEDATNMGNEVDDDEEEDAKDTAAYAAAAATFGERKGRLGSRGGGRTTGHPG</sequence>